<gene>
    <name evidence="2" type="ORF">CLUP02_10196</name>
</gene>
<sequence length="539" mass="60547">MFLLEIGQFFSHLEQMGFFAFPKSLYVKGTFCKASERLVSITNMHTLTILQFHTEWRAVFCPFVIYNQHFSQRKAAHYLTHATSSVPQTGTNSSHPQLVNRREMVAGSTDIRYILQFRVSRAEPQGRRRWFPAAPIGTAGGVAAWSFAGQQQKLRAPTVRNVELQPSALELICRNLHVAPSAALGWEIRKANPEFPNLADVRFLWASHRERKSEQRLGRSSDPKRPIHSAIACLSWTWASMHVVRKQLRAYSRQPLRDLLPLPCEGRFGHGWTVIDRGRRRSWCSCLGREPWPIMKILVNCVVSCWIIILKQDVVVYLAMAEMAMSQSEQFGSGQDLTLMGGLSKFKGQADEPDDVPWLKMGPVRPFKFRTTNAHPSIAPDSPVCLLCLSFHWLEAINLTLLSSSLVNLACGGYPLGQKGCEGNSPGLVSGWFPLRSESHSISPCPPSTYLWHSYKSSYCGTSQKEKVEEGESEKKGPPGAWSGATPTIHAYRAVRLFAHDFQPKYNAAQPRVDNSTSNLLSASLYLLYKARDHLSTTT</sequence>
<feature type="region of interest" description="Disordered" evidence="1">
    <location>
        <begin position="466"/>
        <end position="485"/>
    </location>
</feature>
<organism evidence="2 3">
    <name type="scientific">Colletotrichum lupini</name>
    <dbReference type="NCBI Taxonomy" id="145971"/>
    <lineage>
        <taxon>Eukaryota</taxon>
        <taxon>Fungi</taxon>
        <taxon>Dikarya</taxon>
        <taxon>Ascomycota</taxon>
        <taxon>Pezizomycotina</taxon>
        <taxon>Sordariomycetes</taxon>
        <taxon>Hypocreomycetidae</taxon>
        <taxon>Glomerellales</taxon>
        <taxon>Glomerellaceae</taxon>
        <taxon>Colletotrichum</taxon>
        <taxon>Colletotrichum acutatum species complex</taxon>
    </lineage>
</organism>
<dbReference type="Proteomes" id="UP000830671">
    <property type="component" value="Chromosome 5"/>
</dbReference>
<dbReference type="AlphaFoldDB" id="A0A9Q8SX26"/>
<dbReference type="GeneID" id="73344182"/>
<proteinExistence type="predicted"/>
<dbReference type="EMBL" id="CP019477">
    <property type="protein sequence ID" value="UQC84700.1"/>
    <property type="molecule type" value="Genomic_DNA"/>
</dbReference>
<keyword evidence="3" id="KW-1185">Reference proteome</keyword>
<reference evidence="2" key="1">
    <citation type="journal article" date="2021" name="Mol. Plant Microbe Interact.">
        <title>Complete Genome Sequence of the Plant-Pathogenic Fungus Colletotrichum lupini.</title>
        <authorList>
            <person name="Baroncelli R."/>
            <person name="Pensec F."/>
            <person name="Da Lio D."/>
            <person name="Boufleur T."/>
            <person name="Vicente I."/>
            <person name="Sarrocco S."/>
            <person name="Picot A."/>
            <person name="Baraldi E."/>
            <person name="Sukno S."/>
            <person name="Thon M."/>
            <person name="Le Floch G."/>
        </authorList>
    </citation>
    <scope>NUCLEOTIDE SEQUENCE</scope>
    <source>
        <strain evidence="2">IMI 504893</strain>
    </source>
</reference>
<dbReference type="KEGG" id="clup:CLUP02_10196"/>
<evidence type="ECO:0000313" key="2">
    <source>
        <dbReference type="EMBL" id="UQC84700.1"/>
    </source>
</evidence>
<name>A0A9Q8SX26_9PEZI</name>
<dbReference type="RefSeq" id="XP_049146317.1">
    <property type="nucleotide sequence ID" value="XM_049289172.1"/>
</dbReference>
<evidence type="ECO:0000313" key="3">
    <source>
        <dbReference type="Proteomes" id="UP000830671"/>
    </source>
</evidence>
<evidence type="ECO:0000256" key="1">
    <source>
        <dbReference type="SAM" id="MobiDB-lite"/>
    </source>
</evidence>
<protein>
    <submittedName>
        <fullName evidence="2">Uncharacterized protein</fullName>
    </submittedName>
</protein>
<feature type="compositionally biased region" description="Basic and acidic residues" evidence="1">
    <location>
        <begin position="466"/>
        <end position="477"/>
    </location>
</feature>
<accession>A0A9Q8SX26</accession>